<organism evidence="3 4">
    <name type="scientific">Sphingosinicella xenopeptidilytica</name>
    <dbReference type="NCBI Taxonomy" id="364098"/>
    <lineage>
        <taxon>Bacteria</taxon>
        <taxon>Pseudomonadati</taxon>
        <taxon>Pseudomonadota</taxon>
        <taxon>Alphaproteobacteria</taxon>
        <taxon>Sphingomonadales</taxon>
        <taxon>Sphingosinicellaceae</taxon>
        <taxon>Sphingosinicella</taxon>
    </lineage>
</organism>
<dbReference type="Proteomes" id="UP001597124">
    <property type="component" value="Unassembled WGS sequence"/>
</dbReference>
<protein>
    <submittedName>
        <fullName evidence="3">PEP-CTERM sorting domain-containing protein</fullName>
    </submittedName>
</protein>
<proteinExistence type="predicted"/>
<dbReference type="InterPro" id="IPR013424">
    <property type="entry name" value="Ice-binding_C"/>
</dbReference>
<feature type="chain" id="PRO_5046872615" evidence="1">
    <location>
        <begin position="21"/>
        <end position="200"/>
    </location>
</feature>
<evidence type="ECO:0000256" key="1">
    <source>
        <dbReference type="SAM" id="SignalP"/>
    </source>
</evidence>
<dbReference type="EMBL" id="JBHTIK010000004">
    <property type="protein sequence ID" value="MFD0847996.1"/>
    <property type="molecule type" value="Genomic_DNA"/>
</dbReference>
<keyword evidence="1" id="KW-0732">Signal</keyword>
<keyword evidence="4" id="KW-1185">Reference proteome</keyword>
<accession>A0ABW3C2V9</accession>
<evidence type="ECO:0000313" key="3">
    <source>
        <dbReference type="EMBL" id="MFD0847996.1"/>
    </source>
</evidence>
<evidence type="ECO:0000313" key="4">
    <source>
        <dbReference type="Proteomes" id="UP001597124"/>
    </source>
</evidence>
<dbReference type="RefSeq" id="WP_381488030.1">
    <property type="nucleotide sequence ID" value="NZ_JBHTIK010000004.1"/>
</dbReference>
<dbReference type="Pfam" id="PF07589">
    <property type="entry name" value="PEP-CTERM"/>
    <property type="match status" value="1"/>
</dbReference>
<dbReference type="NCBIfam" id="TIGR02595">
    <property type="entry name" value="PEP_CTERM"/>
    <property type="match status" value="1"/>
</dbReference>
<feature type="domain" description="Ice-binding protein C-terminal" evidence="2">
    <location>
        <begin position="173"/>
        <end position="195"/>
    </location>
</feature>
<sequence>MFRFLGALAATSLLSFHAAAAVISADFRTEADLPDYSVRGALVHERTGSVLGAGNELDSSDFVRNPSHWGGGIVHVDWDAATNVLTLDSRDTWDFQTFILEIGNIVFDSAQKIVGLSVISDSLVTREGGAPILNFTDDGLSIGYQSGRYDVFNFTGREARFQVILADIADVAPIPEPGTLALLGLGIVGLAALRRSRARA</sequence>
<reference evidence="4" key="1">
    <citation type="journal article" date="2019" name="Int. J. Syst. Evol. Microbiol.">
        <title>The Global Catalogue of Microorganisms (GCM) 10K type strain sequencing project: providing services to taxonomists for standard genome sequencing and annotation.</title>
        <authorList>
            <consortium name="The Broad Institute Genomics Platform"/>
            <consortium name="The Broad Institute Genome Sequencing Center for Infectious Disease"/>
            <person name="Wu L."/>
            <person name="Ma J."/>
        </authorList>
    </citation>
    <scope>NUCLEOTIDE SEQUENCE [LARGE SCALE GENOMIC DNA]</scope>
    <source>
        <strain evidence="4">CCUG 52537</strain>
    </source>
</reference>
<name>A0ABW3C2V9_SPHXN</name>
<gene>
    <name evidence="3" type="ORF">ACFQ00_06655</name>
</gene>
<evidence type="ECO:0000259" key="2">
    <source>
        <dbReference type="Pfam" id="PF07589"/>
    </source>
</evidence>
<feature type="signal peptide" evidence="1">
    <location>
        <begin position="1"/>
        <end position="20"/>
    </location>
</feature>
<comment type="caution">
    <text evidence="3">The sequence shown here is derived from an EMBL/GenBank/DDBJ whole genome shotgun (WGS) entry which is preliminary data.</text>
</comment>